<dbReference type="PROSITE" id="PS50893">
    <property type="entry name" value="ABC_TRANSPORTER_2"/>
    <property type="match status" value="1"/>
</dbReference>
<dbReference type="InterPro" id="IPR051120">
    <property type="entry name" value="ABC_AA/LPS_Transport"/>
</dbReference>
<protein>
    <submittedName>
        <fullName evidence="5">High-affinity branched-chain amino acid transport ATP-binding protein BraF</fullName>
    </submittedName>
</protein>
<feature type="domain" description="ABC transporter" evidence="4">
    <location>
        <begin position="8"/>
        <end position="249"/>
    </location>
</feature>
<name>A0A9W4E8M0_9ACTN</name>
<dbReference type="Gene3D" id="3.40.50.300">
    <property type="entry name" value="P-loop containing nucleotide triphosphate hydrolases"/>
    <property type="match status" value="1"/>
</dbReference>
<accession>A0A9W4E8M0</accession>
<evidence type="ECO:0000256" key="3">
    <source>
        <dbReference type="ARBA" id="ARBA00022840"/>
    </source>
</evidence>
<gene>
    <name evidence="5" type="primary">braF</name>
    <name evidence="5" type="ORF">SCOCK_340048</name>
</gene>
<keyword evidence="1" id="KW-0813">Transport</keyword>
<sequence length="252" mass="27076">MDDDRSILATHGLCRDFQGFRAVNAVDLAVAEGTVHALVGPNGAGKTTLFNLLTGFLPPTAGRITFAGQDITGQPPERIAARGIARSFQVTSLFAQMGVRAHVELALQAREGLGRRFWRSENLMRRFSAPAQDILAEVGLADLAERPAGSLPYGQKRALELALALALDPRLLLLDEPTAGMGLEDVDRTVALIARIRKGRTVVMVEHNMTVVGSLADTVTVLQRGEVLVTGPYEQVRSDPRVVEAYLGADVA</sequence>
<evidence type="ECO:0000256" key="1">
    <source>
        <dbReference type="ARBA" id="ARBA00022448"/>
    </source>
</evidence>
<evidence type="ECO:0000259" key="4">
    <source>
        <dbReference type="PROSITE" id="PS50893"/>
    </source>
</evidence>
<dbReference type="Pfam" id="PF12399">
    <property type="entry name" value="BCA_ABC_TP_C"/>
    <property type="match status" value="1"/>
</dbReference>
<dbReference type="InterPro" id="IPR027417">
    <property type="entry name" value="P-loop_NTPase"/>
</dbReference>
<dbReference type="Proteomes" id="UP001152519">
    <property type="component" value="Unassembled WGS sequence"/>
</dbReference>
<dbReference type="InterPro" id="IPR032823">
    <property type="entry name" value="BCA_ABC_TP_C"/>
</dbReference>
<dbReference type="PANTHER" id="PTHR45772">
    <property type="entry name" value="CONSERVED COMPONENT OF ABC TRANSPORTER FOR NATURAL AMINO ACIDS-RELATED"/>
    <property type="match status" value="1"/>
</dbReference>
<dbReference type="SMART" id="SM00382">
    <property type="entry name" value="AAA"/>
    <property type="match status" value="1"/>
</dbReference>
<dbReference type="AlphaFoldDB" id="A0A9W4E8M0"/>
<organism evidence="5 6">
    <name type="scientific">Actinacidiphila cocklensis</name>
    <dbReference type="NCBI Taxonomy" id="887465"/>
    <lineage>
        <taxon>Bacteria</taxon>
        <taxon>Bacillati</taxon>
        <taxon>Actinomycetota</taxon>
        <taxon>Actinomycetes</taxon>
        <taxon>Kitasatosporales</taxon>
        <taxon>Streptomycetaceae</taxon>
        <taxon>Actinacidiphila</taxon>
    </lineage>
</organism>
<dbReference type="InterPro" id="IPR003439">
    <property type="entry name" value="ABC_transporter-like_ATP-bd"/>
</dbReference>
<keyword evidence="2" id="KW-0547">Nucleotide-binding</keyword>
<keyword evidence="3 5" id="KW-0067">ATP-binding</keyword>
<dbReference type="GO" id="GO:0016887">
    <property type="term" value="F:ATP hydrolysis activity"/>
    <property type="evidence" value="ECO:0007669"/>
    <property type="project" value="InterPro"/>
</dbReference>
<dbReference type="PANTHER" id="PTHR45772:SF3">
    <property type="entry name" value="ABC TRANSPORTER ATP-BINDING PROTEIN"/>
    <property type="match status" value="1"/>
</dbReference>
<dbReference type="GO" id="GO:0005886">
    <property type="term" value="C:plasma membrane"/>
    <property type="evidence" value="ECO:0007669"/>
    <property type="project" value="TreeGrafter"/>
</dbReference>
<evidence type="ECO:0000313" key="6">
    <source>
        <dbReference type="Proteomes" id="UP001152519"/>
    </source>
</evidence>
<proteinExistence type="predicted"/>
<dbReference type="InterPro" id="IPR003593">
    <property type="entry name" value="AAA+_ATPase"/>
</dbReference>
<dbReference type="Pfam" id="PF00005">
    <property type="entry name" value="ABC_tran"/>
    <property type="match status" value="1"/>
</dbReference>
<evidence type="ECO:0000313" key="5">
    <source>
        <dbReference type="EMBL" id="CAG6395624.1"/>
    </source>
</evidence>
<dbReference type="EMBL" id="CAJSLV010000064">
    <property type="protein sequence ID" value="CAG6395624.1"/>
    <property type="molecule type" value="Genomic_DNA"/>
</dbReference>
<dbReference type="GO" id="GO:0005524">
    <property type="term" value="F:ATP binding"/>
    <property type="evidence" value="ECO:0007669"/>
    <property type="project" value="UniProtKB-KW"/>
</dbReference>
<comment type="caution">
    <text evidence="5">The sequence shown here is derived from an EMBL/GenBank/DDBJ whole genome shotgun (WGS) entry which is preliminary data.</text>
</comment>
<reference evidence="5" key="1">
    <citation type="submission" date="2021-05" db="EMBL/GenBank/DDBJ databases">
        <authorList>
            <person name="Arsene-Ploetze F."/>
        </authorList>
    </citation>
    <scope>NUCLEOTIDE SEQUENCE</scope>
    <source>
        <strain evidence="5">DSM 42138</strain>
    </source>
</reference>
<dbReference type="RefSeq" id="WP_251492905.1">
    <property type="nucleotide sequence ID" value="NZ_CAJSLV010000064.1"/>
</dbReference>
<dbReference type="SUPFAM" id="SSF52540">
    <property type="entry name" value="P-loop containing nucleoside triphosphate hydrolases"/>
    <property type="match status" value="1"/>
</dbReference>
<keyword evidence="6" id="KW-1185">Reference proteome</keyword>
<evidence type="ECO:0000256" key="2">
    <source>
        <dbReference type="ARBA" id="ARBA00022741"/>
    </source>
</evidence>